<dbReference type="Proteomes" id="UP000000647">
    <property type="component" value="Chromosome"/>
</dbReference>
<feature type="transmembrane region" description="Helical" evidence="1">
    <location>
        <begin position="62"/>
        <end position="80"/>
    </location>
</feature>
<organism evidence="2 3">
    <name type="scientific">Halorhodospira halophila (strain DSM 244 / SL1)</name>
    <name type="common">Ectothiorhodospira halophila (strain DSM 244 / SL1)</name>
    <dbReference type="NCBI Taxonomy" id="349124"/>
    <lineage>
        <taxon>Bacteria</taxon>
        <taxon>Pseudomonadati</taxon>
        <taxon>Pseudomonadota</taxon>
        <taxon>Gammaproteobacteria</taxon>
        <taxon>Chromatiales</taxon>
        <taxon>Ectothiorhodospiraceae</taxon>
        <taxon>Halorhodospira</taxon>
    </lineage>
</organism>
<protein>
    <recommendedName>
        <fullName evidence="4">Transmembrane protein</fullName>
    </recommendedName>
</protein>
<feature type="transmembrane region" description="Helical" evidence="1">
    <location>
        <begin position="34"/>
        <end position="55"/>
    </location>
</feature>
<dbReference type="EMBL" id="CP000544">
    <property type="protein sequence ID" value="ABM61062.1"/>
    <property type="molecule type" value="Genomic_DNA"/>
</dbReference>
<keyword evidence="3" id="KW-1185">Reference proteome</keyword>
<gene>
    <name evidence="2" type="ordered locus">Hhal_0268</name>
</gene>
<keyword evidence="1" id="KW-0812">Transmembrane</keyword>
<proteinExistence type="predicted"/>
<evidence type="ECO:0000313" key="3">
    <source>
        <dbReference type="Proteomes" id="UP000000647"/>
    </source>
</evidence>
<dbReference type="RefSeq" id="WP_011813085.1">
    <property type="nucleotide sequence ID" value="NC_008789.1"/>
</dbReference>
<evidence type="ECO:0000313" key="2">
    <source>
        <dbReference type="EMBL" id="ABM61062.1"/>
    </source>
</evidence>
<reference evidence="3" key="1">
    <citation type="submission" date="2006-12" db="EMBL/GenBank/DDBJ databases">
        <title>Complete sequence of Halorhodospira halophila SL1.</title>
        <authorList>
            <consortium name="US DOE Joint Genome Institute"/>
            <person name="Copeland A."/>
            <person name="Lucas S."/>
            <person name="Lapidus A."/>
            <person name="Barry K."/>
            <person name="Detter J.C."/>
            <person name="Glavina del Rio T."/>
            <person name="Hammon N."/>
            <person name="Israni S."/>
            <person name="Dalin E."/>
            <person name="Tice H."/>
            <person name="Pitluck S."/>
            <person name="Saunders E."/>
            <person name="Brettin T."/>
            <person name="Bruce D."/>
            <person name="Han C."/>
            <person name="Tapia R."/>
            <person name="Schmutz J."/>
            <person name="Larimer F."/>
            <person name="Land M."/>
            <person name="Hauser L."/>
            <person name="Kyrpides N."/>
            <person name="Mikhailova N."/>
            <person name="Hoff W."/>
            <person name="Richardson P."/>
        </authorList>
    </citation>
    <scope>NUCLEOTIDE SEQUENCE [LARGE SCALE GENOMIC DNA]</scope>
    <source>
        <strain evidence="3">DSM 244 / SL1</strain>
    </source>
</reference>
<reference evidence="2 3" key="2">
    <citation type="journal article" date="2013" name="Stand. Genomic Sci.">
        <title>Complete genome sequence of Halorhodospira halophila SL1.</title>
        <authorList>
            <person name="Challacombe J.F."/>
            <person name="Majid S."/>
            <person name="Deole R."/>
            <person name="Brettin T.S."/>
            <person name="Bruce D."/>
            <person name="Delano S.F."/>
            <person name="Detter J.C."/>
            <person name="Gleasner C.D."/>
            <person name="Han C.S."/>
            <person name="Misra M."/>
            <person name="Reitenga K.G."/>
            <person name="Mikhailova N."/>
            <person name="Woyke T."/>
            <person name="Pitluck S."/>
            <person name="Nolan M."/>
            <person name="Land M.L."/>
            <person name="Saunders E."/>
            <person name="Tapia R."/>
            <person name="Lapidus A."/>
            <person name="Ivanova N."/>
            <person name="Hoff W.D."/>
        </authorList>
    </citation>
    <scope>NUCLEOTIDE SEQUENCE [LARGE SCALE GENOMIC DNA]</scope>
    <source>
        <strain evidence="3">DSM 244 / SL1</strain>
    </source>
</reference>
<dbReference type="KEGG" id="hha:Hhal_0268"/>
<feature type="transmembrane region" description="Helical" evidence="1">
    <location>
        <begin position="86"/>
        <end position="112"/>
    </location>
</feature>
<evidence type="ECO:0000256" key="1">
    <source>
        <dbReference type="SAM" id="Phobius"/>
    </source>
</evidence>
<sequence length="122" mass="12687">MLQKEHMRFELVAFLVAVATGVLGAVAATAGAHWFGGILMAIMALALFILVIPGIAAKLPPAAQALPGALLLILGLWMMAGVGQGLSFLGLIAMVVAVGTVLMPFYLIALGGQAFHLKQHKR</sequence>
<keyword evidence="1" id="KW-1133">Transmembrane helix</keyword>
<dbReference type="AlphaFoldDB" id="A1WTQ0"/>
<name>A1WTQ0_HALHL</name>
<accession>A1WTQ0</accession>
<evidence type="ECO:0008006" key="4">
    <source>
        <dbReference type="Google" id="ProtNLM"/>
    </source>
</evidence>
<keyword evidence="1" id="KW-0472">Membrane</keyword>
<dbReference type="HOGENOM" id="CLU_2023473_0_0_6"/>